<dbReference type="SUPFAM" id="SSF53756">
    <property type="entry name" value="UDP-Glycosyltransferase/glycogen phosphorylase"/>
    <property type="match status" value="1"/>
</dbReference>
<feature type="domain" description="Glycosyl transferase family 1" evidence="1">
    <location>
        <begin position="165"/>
        <end position="300"/>
    </location>
</feature>
<reference evidence="2 3" key="1">
    <citation type="submission" date="2018-07" db="EMBL/GenBank/DDBJ databases">
        <title>Genomic Encyclopedia of Type Strains, Phase III (KMG-III): the genomes of soil and plant-associated and newly described type strains.</title>
        <authorList>
            <person name="Whitman W."/>
        </authorList>
    </citation>
    <scope>NUCLEOTIDE SEQUENCE [LARGE SCALE GENOMIC DNA]</scope>
    <source>
        <strain evidence="2 3">CECT 7506</strain>
    </source>
</reference>
<evidence type="ECO:0000259" key="1">
    <source>
        <dbReference type="Pfam" id="PF00534"/>
    </source>
</evidence>
<dbReference type="GO" id="GO:0016757">
    <property type="term" value="F:glycosyltransferase activity"/>
    <property type="evidence" value="ECO:0007669"/>
    <property type="project" value="InterPro"/>
</dbReference>
<dbReference type="RefSeq" id="WP_114378401.1">
    <property type="nucleotide sequence ID" value="NZ_QPJD01000002.1"/>
</dbReference>
<dbReference type="InterPro" id="IPR001296">
    <property type="entry name" value="Glyco_trans_1"/>
</dbReference>
<accession>A0A368W6B1</accession>
<keyword evidence="3" id="KW-1185">Reference proteome</keyword>
<evidence type="ECO:0000313" key="3">
    <source>
        <dbReference type="Proteomes" id="UP000252415"/>
    </source>
</evidence>
<dbReference type="Gene3D" id="3.40.50.2000">
    <property type="entry name" value="Glycogen Phosphorylase B"/>
    <property type="match status" value="1"/>
</dbReference>
<dbReference type="OrthoDB" id="440232at2"/>
<dbReference type="Pfam" id="PF00534">
    <property type="entry name" value="Glycos_transf_1"/>
    <property type="match status" value="1"/>
</dbReference>
<evidence type="ECO:0000313" key="2">
    <source>
        <dbReference type="EMBL" id="RCW50882.1"/>
    </source>
</evidence>
<dbReference type="EMBL" id="QPJD01000002">
    <property type="protein sequence ID" value="RCW50882.1"/>
    <property type="molecule type" value="Genomic_DNA"/>
</dbReference>
<proteinExistence type="predicted"/>
<organism evidence="2 3">
    <name type="scientific">Paenibacillus prosopidis</name>
    <dbReference type="NCBI Taxonomy" id="630520"/>
    <lineage>
        <taxon>Bacteria</taxon>
        <taxon>Bacillati</taxon>
        <taxon>Bacillota</taxon>
        <taxon>Bacilli</taxon>
        <taxon>Bacillales</taxon>
        <taxon>Paenibacillaceae</taxon>
        <taxon>Paenibacillus</taxon>
    </lineage>
</organism>
<dbReference type="AlphaFoldDB" id="A0A368W6B1"/>
<sequence length="477" mass="54798">MVLPSGILWAGPVRDIGGYGNASRNYIRALQLTGLPLNVIDIGDADQELGEDDFRLISNALNSNVPLGDTPVLLIHGQPEYFDRIKKGNFIKKIGVTVFETDRIPQHWANLCNTMDEIWVFTHFNYETFTKYGVQPSKVKILNHTIDYAQYDKTFPPYPFPPEVKSFKFLYTLAFDYRKGLDLLIPSFCEEFSITEDVSLILKIYVPNWTKEDNVLDVISSYIPDKINNPHIHFIMGKIPRESLLSLYSSCTCYVSTERALGWGMPQMEMMAMGKPVISVNWGGSTEFMNESNSFLMEPEKKLEPVHDELQKTRPELYLGHKWAKVTKQTVKKTMREAFENHKKREEIALKAKLDIKNGFSLESIAKQFKELLHFTIETIVIMISNLLHLPNNLDFSIQVYRNLLGREPDEQGLQSILLALKRGISRLYIITQILNSEEYRLILSESHSDLTPEMILLEIKGYIDLAPNSWTPRNPL</sequence>
<protein>
    <submittedName>
        <fullName evidence="2">Glycosyltransferase involved in cell wall biosynthesis</fullName>
    </submittedName>
</protein>
<dbReference type="PANTHER" id="PTHR46656:SF3">
    <property type="entry name" value="PUTATIVE-RELATED"/>
    <property type="match status" value="1"/>
</dbReference>
<keyword evidence="2" id="KW-0808">Transferase</keyword>
<dbReference type="PANTHER" id="PTHR46656">
    <property type="entry name" value="PUTATIVE-RELATED"/>
    <property type="match status" value="1"/>
</dbReference>
<comment type="caution">
    <text evidence="2">The sequence shown here is derived from an EMBL/GenBank/DDBJ whole genome shotgun (WGS) entry which is preliminary data.</text>
</comment>
<dbReference type="Proteomes" id="UP000252415">
    <property type="component" value="Unassembled WGS sequence"/>
</dbReference>
<name>A0A368W6B1_9BACL</name>
<gene>
    <name evidence="2" type="ORF">DFP97_10274</name>
</gene>